<sequence length="65" mass="7698">MLLYGPWNVAFPLVYWPQFQLLSFSHHKVWMLLWLFPSLCINTGVSKLWSPTTFVHLSLETSFLK</sequence>
<dbReference type="EnsemblMetazoa" id="MESCA011387-RA">
    <property type="protein sequence ID" value="MESCA011387-PA"/>
    <property type="gene ID" value="MESCA011387"/>
</dbReference>
<keyword evidence="2" id="KW-1185">Reference proteome</keyword>
<dbReference type="EMBL" id="CAQQ02154791">
    <property type="status" value="NOT_ANNOTATED_CDS"/>
    <property type="molecule type" value="Genomic_DNA"/>
</dbReference>
<evidence type="ECO:0000313" key="1">
    <source>
        <dbReference type="EnsemblMetazoa" id="MESCA011387-PA"/>
    </source>
</evidence>
<evidence type="ECO:0000313" key="2">
    <source>
        <dbReference type="Proteomes" id="UP000015102"/>
    </source>
</evidence>
<proteinExistence type="predicted"/>
<dbReference type="AlphaFoldDB" id="T1H514"/>
<organism evidence="1 2">
    <name type="scientific">Megaselia scalaris</name>
    <name type="common">Humpbacked fly</name>
    <name type="synonym">Phora scalaris</name>
    <dbReference type="NCBI Taxonomy" id="36166"/>
    <lineage>
        <taxon>Eukaryota</taxon>
        <taxon>Metazoa</taxon>
        <taxon>Ecdysozoa</taxon>
        <taxon>Arthropoda</taxon>
        <taxon>Hexapoda</taxon>
        <taxon>Insecta</taxon>
        <taxon>Pterygota</taxon>
        <taxon>Neoptera</taxon>
        <taxon>Endopterygota</taxon>
        <taxon>Diptera</taxon>
        <taxon>Brachycera</taxon>
        <taxon>Muscomorpha</taxon>
        <taxon>Platypezoidea</taxon>
        <taxon>Phoridae</taxon>
        <taxon>Megaseliini</taxon>
        <taxon>Megaselia</taxon>
    </lineage>
</organism>
<dbReference type="EMBL" id="CAQQ02154792">
    <property type="status" value="NOT_ANNOTATED_CDS"/>
    <property type="molecule type" value="Genomic_DNA"/>
</dbReference>
<name>T1H514_MEGSC</name>
<reference evidence="1" key="2">
    <citation type="submission" date="2015-06" db="UniProtKB">
        <authorList>
            <consortium name="EnsemblMetazoa"/>
        </authorList>
    </citation>
    <scope>IDENTIFICATION</scope>
</reference>
<protein>
    <submittedName>
        <fullName evidence="1">Uncharacterized protein</fullName>
    </submittedName>
</protein>
<reference evidence="2" key="1">
    <citation type="submission" date="2013-02" db="EMBL/GenBank/DDBJ databases">
        <authorList>
            <person name="Hughes D."/>
        </authorList>
    </citation>
    <scope>NUCLEOTIDE SEQUENCE</scope>
    <source>
        <strain>Durham</strain>
        <strain evidence="2">NC isolate 2 -- Noor lab</strain>
    </source>
</reference>
<dbReference type="HOGENOM" id="CLU_2852278_0_0_1"/>
<dbReference type="Proteomes" id="UP000015102">
    <property type="component" value="Unassembled WGS sequence"/>
</dbReference>
<accession>T1H514</accession>